<comment type="caution">
    <text evidence="2">The sequence shown here is derived from an EMBL/GenBank/DDBJ whole genome shotgun (WGS) entry which is preliminary data.</text>
</comment>
<evidence type="ECO:0000313" key="3">
    <source>
        <dbReference type="Proteomes" id="UP000268093"/>
    </source>
</evidence>
<proteinExistence type="predicted"/>
<gene>
    <name evidence="2" type="ORF">BC936DRAFT_146067</name>
</gene>
<organism evidence="2 3">
    <name type="scientific">Jimgerdemannia flammicorona</name>
    <dbReference type="NCBI Taxonomy" id="994334"/>
    <lineage>
        <taxon>Eukaryota</taxon>
        <taxon>Fungi</taxon>
        <taxon>Fungi incertae sedis</taxon>
        <taxon>Mucoromycota</taxon>
        <taxon>Mucoromycotina</taxon>
        <taxon>Endogonomycetes</taxon>
        <taxon>Endogonales</taxon>
        <taxon>Endogonaceae</taxon>
        <taxon>Jimgerdemannia</taxon>
    </lineage>
</organism>
<accession>A0A433D8F5</accession>
<reference evidence="2 3" key="1">
    <citation type="journal article" date="2018" name="New Phytol.">
        <title>Phylogenomics of Endogonaceae and evolution of mycorrhizas within Mucoromycota.</title>
        <authorList>
            <person name="Chang Y."/>
            <person name="Desiro A."/>
            <person name="Na H."/>
            <person name="Sandor L."/>
            <person name="Lipzen A."/>
            <person name="Clum A."/>
            <person name="Barry K."/>
            <person name="Grigoriev I.V."/>
            <person name="Martin F.M."/>
            <person name="Stajich J.E."/>
            <person name="Smith M.E."/>
            <person name="Bonito G."/>
            <person name="Spatafora J.W."/>
        </authorList>
    </citation>
    <scope>NUCLEOTIDE SEQUENCE [LARGE SCALE GENOMIC DNA]</scope>
    <source>
        <strain evidence="2 3">GMNB39</strain>
    </source>
</reference>
<dbReference type="Proteomes" id="UP000268093">
    <property type="component" value="Unassembled WGS sequence"/>
</dbReference>
<feature type="compositionally biased region" description="Pro residues" evidence="1">
    <location>
        <begin position="44"/>
        <end position="59"/>
    </location>
</feature>
<keyword evidence="3" id="KW-1185">Reference proteome</keyword>
<dbReference type="EMBL" id="RBNI01004898">
    <property type="protein sequence ID" value="RUP47157.1"/>
    <property type="molecule type" value="Genomic_DNA"/>
</dbReference>
<sequence length="59" mass="6136">MYAGMDKVEASVVKRASPHIITVINKCSLTIWPGLYSSAGGSPSPAPPAGNRIPVPPTF</sequence>
<evidence type="ECO:0000313" key="2">
    <source>
        <dbReference type="EMBL" id="RUP47157.1"/>
    </source>
</evidence>
<feature type="region of interest" description="Disordered" evidence="1">
    <location>
        <begin position="39"/>
        <end position="59"/>
    </location>
</feature>
<name>A0A433D8F5_9FUNG</name>
<evidence type="ECO:0000256" key="1">
    <source>
        <dbReference type="SAM" id="MobiDB-lite"/>
    </source>
</evidence>
<protein>
    <submittedName>
        <fullName evidence="2">Uncharacterized protein</fullName>
    </submittedName>
</protein>
<dbReference type="AlphaFoldDB" id="A0A433D8F5"/>